<protein>
    <submittedName>
        <fullName evidence="1">S-layer homology domain-containing protein</fullName>
    </submittedName>
</protein>
<reference evidence="1" key="1">
    <citation type="submission" date="2020-09" db="EMBL/GenBank/DDBJ databases">
        <title>Draft Genome Sequence of Paenibacillus sp. WST5.</title>
        <authorList>
            <person name="Bao Z."/>
        </authorList>
    </citation>
    <scope>NUCLEOTIDE SEQUENCE</scope>
    <source>
        <strain evidence="1">WST5</strain>
    </source>
</reference>
<dbReference type="AlphaFoldDB" id="A0A926KX57"/>
<organism evidence="1 2">
    <name type="scientific">Paenibacillus sedimenti</name>
    <dbReference type="NCBI Taxonomy" id="2770274"/>
    <lineage>
        <taxon>Bacteria</taxon>
        <taxon>Bacillati</taxon>
        <taxon>Bacillota</taxon>
        <taxon>Bacilli</taxon>
        <taxon>Bacillales</taxon>
        <taxon>Paenibacillaceae</taxon>
        <taxon>Paenibacillus</taxon>
    </lineage>
</organism>
<comment type="caution">
    <text evidence="1">The sequence shown here is derived from an EMBL/GenBank/DDBJ whole genome shotgun (WGS) entry which is preliminary data.</text>
</comment>
<evidence type="ECO:0000313" key="2">
    <source>
        <dbReference type="Proteomes" id="UP000650466"/>
    </source>
</evidence>
<gene>
    <name evidence="1" type="ORF">ICC18_33635</name>
</gene>
<accession>A0A926KX57</accession>
<keyword evidence="2" id="KW-1185">Reference proteome</keyword>
<feature type="non-terminal residue" evidence="1">
    <location>
        <position position="153"/>
    </location>
</feature>
<dbReference type="Proteomes" id="UP000650466">
    <property type="component" value="Unassembled WGS sequence"/>
</dbReference>
<proteinExistence type="predicted"/>
<name>A0A926KX57_9BACL</name>
<sequence length="153" mass="16085">AKATLALKKGSVNVATTVKFADDKKSAVLTLTDVKISEGEYTVTLSGLDTAAVDKATVTFTGEAEAVKKIDFVSASDTIAQTTKAQVKLAAKNQYDELVDMSASNFTAVVSGFDSSLVKDNEGNLVVKINTKRMTGATSDTSPGMTMVPVYVY</sequence>
<evidence type="ECO:0000313" key="1">
    <source>
        <dbReference type="EMBL" id="MBD0384933.1"/>
    </source>
</evidence>
<feature type="non-terminal residue" evidence="1">
    <location>
        <position position="1"/>
    </location>
</feature>
<dbReference type="EMBL" id="JACVVD010000060">
    <property type="protein sequence ID" value="MBD0384933.1"/>
    <property type="molecule type" value="Genomic_DNA"/>
</dbReference>